<dbReference type="STRING" id="1909395.BKM31_44475"/>
<accession>A0A1V0ABI8</accession>
<keyword evidence="1" id="KW-1133">Transmembrane helix</keyword>
<dbReference type="RefSeq" id="WP_080043891.1">
    <property type="nucleotide sequence ID" value="NZ_CP017717.1"/>
</dbReference>
<evidence type="ECO:0000256" key="1">
    <source>
        <dbReference type="SAM" id="Phobius"/>
    </source>
</evidence>
<evidence type="ECO:0000313" key="3">
    <source>
        <dbReference type="Proteomes" id="UP000190797"/>
    </source>
</evidence>
<dbReference type="Proteomes" id="UP000190797">
    <property type="component" value="Chromosome"/>
</dbReference>
<organism evidence="2 3">
    <name type="scientific">[Actinomadura] parvosata subsp. kistnae</name>
    <dbReference type="NCBI Taxonomy" id="1909395"/>
    <lineage>
        <taxon>Bacteria</taxon>
        <taxon>Bacillati</taxon>
        <taxon>Actinomycetota</taxon>
        <taxon>Actinomycetes</taxon>
        <taxon>Streptosporangiales</taxon>
        <taxon>Streptosporangiaceae</taxon>
        <taxon>Nonomuraea</taxon>
    </lineage>
</organism>
<feature type="transmembrane region" description="Helical" evidence="1">
    <location>
        <begin position="12"/>
        <end position="34"/>
    </location>
</feature>
<name>A0A1V0ABI8_9ACTN</name>
<dbReference type="EMBL" id="CP017717">
    <property type="protein sequence ID" value="AQZ67584.1"/>
    <property type="molecule type" value="Genomic_DNA"/>
</dbReference>
<dbReference type="AlphaFoldDB" id="A0A1V0ABI8"/>
<sequence length="83" mass="8949">MSRRRSPVADALAGALTTIAVFAVVIGVAVAWFTNWPAEMAIWLSGVAAGLLAGPPLRRVLVLAAGKPGRRYPAARRRRSRRR</sequence>
<proteinExistence type="predicted"/>
<keyword evidence="1" id="KW-0812">Transmembrane</keyword>
<dbReference type="KEGG" id="noa:BKM31_44475"/>
<reference evidence="3" key="1">
    <citation type="journal article" date="2017" name="Med. Chem. Commun.">
        <title>Nonomuraea sp. ATCC 55076 harbours the largest actinomycete chromosome to date and the kistamicin biosynthetic gene cluster.</title>
        <authorList>
            <person name="Nazari B."/>
            <person name="Forneris C.C."/>
            <person name="Gibson M.I."/>
            <person name="Moon K."/>
            <person name="Schramma K.R."/>
            <person name="Seyedsayamdost M.R."/>
        </authorList>
    </citation>
    <scope>NUCLEOTIDE SEQUENCE [LARGE SCALE GENOMIC DNA]</scope>
    <source>
        <strain evidence="3">ATCC 55076</strain>
    </source>
</reference>
<gene>
    <name evidence="2" type="ORF">BKM31_44475</name>
</gene>
<keyword evidence="1" id="KW-0472">Membrane</keyword>
<keyword evidence="3" id="KW-1185">Reference proteome</keyword>
<protein>
    <submittedName>
        <fullName evidence="2">Uncharacterized protein</fullName>
    </submittedName>
</protein>
<evidence type="ECO:0000313" key="2">
    <source>
        <dbReference type="EMBL" id="AQZ67584.1"/>
    </source>
</evidence>
<feature type="transmembrane region" description="Helical" evidence="1">
    <location>
        <begin position="40"/>
        <end position="61"/>
    </location>
</feature>